<evidence type="ECO:0000313" key="1">
    <source>
        <dbReference type="EMBL" id="RHD83142.1"/>
    </source>
</evidence>
<dbReference type="AlphaFoldDB" id="A0A414HES6"/>
<evidence type="ECO:0000313" key="2">
    <source>
        <dbReference type="Proteomes" id="UP000283429"/>
    </source>
</evidence>
<accession>A0A414HES6</accession>
<comment type="caution">
    <text evidence="1">The sequence shown here is derived from an EMBL/GenBank/DDBJ whole genome shotgun (WGS) entry which is preliminary data.</text>
</comment>
<dbReference type="Proteomes" id="UP000283429">
    <property type="component" value="Unassembled WGS sequence"/>
</dbReference>
<dbReference type="Pfam" id="PF17540">
    <property type="entry name" value="DUF5457"/>
    <property type="match status" value="1"/>
</dbReference>
<dbReference type="EMBL" id="QSJM01000010">
    <property type="protein sequence ID" value="RHD83142.1"/>
    <property type="molecule type" value="Genomic_DNA"/>
</dbReference>
<organism evidence="1 2">
    <name type="scientific">Phocaeicola vulgatus</name>
    <name type="common">Bacteroides vulgatus</name>
    <dbReference type="NCBI Taxonomy" id="821"/>
    <lineage>
        <taxon>Bacteria</taxon>
        <taxon>Pseudomonadati</taxon>
        <taxon>Bacteroidota</taxon>
        <taxon>Bacteroidia</taxon>
        <taxon>Bacteroidales</taxon>
        <taxon>Bacteroidaceae</taxon>
        <taxon>Phocaeicola</taxon>
    </lineage>
</organism>
<protein>
    <submittedName>
        <fullName evidence="1">Uncharacterized protein</fullName>
    </submittedName>
</protein>
<proteinExistence type="predicted"/>
<dbReference type="RefSeq" id="WP_101602696.1">
    <property type="nucleotide sequence ID" value="NZ_JADNJS010000056.1"/>
</dbReference>
<name>A0A414HES6_PHOVU</name>
<dbReference type="InterPro" id="IPR035207">
    <property type="entry name" value="DUF5457"/>
</dbReference>
<gene>
    <name evidence="1" type="ORF">DW783_04900</name>
</gene>
<reference evidence="1 2" key="1">
    <citation type="submission" date="2018-08" db="EMBL/GenBank/DDBJ databases">
        <title>A genome reference for cultivated species of the human gut microbiota.</title>
        <authorList>
            <person name="Zou Y."/>
            <person name="Xue W."/>
            <person name="Luo G."/>
        </authorList>
    </citation>
    <scope>NUCLEOTIDE SEQUENCE [LARGE SCALE GENOMIC DNA]</scope>
    <source>
        <strain evidence="1 2">AM30-40</strain>
    </source>
</reference>
<sequence>MESTKESLQEEILEILYQKNLQTPTWTTCSGIAWLVKDIKVTERSVREVLDWLVKNDLVLCQADKYQISKREFIEMSKRKKIQEREMNTQESVQENADVHTPSFQSEKRCKGVDGRNVQKNNLLCVAIALVAFLLSGILIGILFFNHYAREKAPLPHMIENQDSIQLQGLQVRSMGYLKDEYTLNRNFKNISASLSEQQAVNKEMQRLLRIQQEQINCLVVLNKEQAGIIERNQRETYIYLWIIGVAILATSSLLIAWYWKRNNIN</sequence>